<evidence type="ECO:0000313" key="2">
    <source>
        <dbReference type="Proteomes" id="UP000317800"/>
    </source>
</evidence>
<protein>
    <submittedName>
        <fullName evidence="1">Uncharacterized protein</fullName>
    </submittedName>
</protein>
<reference evidence="1 2" key="1">
    <citation type="submission" date="2019-06" db="EMBL/GenBank/DDBJ databases">
        <authorList>
            <person name="Hertel R."/>
        </authorList>
    </citation>
    <scope>NUCLEOTIDE SEQUENCE [LARGE SCALE GENOMIC DNA]</scope>
</reference>
<dbReference type="EMBL" id="MN043729">
    <property type="protein sequence ID" value="QDP42919.1"/>
    <property type="molecule type" value="Genomic_DNA"/>
</dbReference>
<accession>A0A516KMU6</accession>
<evidence type="ECO:0000313" key="1">
    <source>
        <dbReference type="EMBL" id="QDP42919.1"/>
    </source>
</evidence>
<proteinExistence type="predicted"/>
<organism evidence="1 2">
    <name type="scientific">Bacillus phage vB_BmeM-Goe8</name>
    <dbReference type="NCBI Taxonomy" id="2593638"/>
    <lineage>
        <taxon>Viruses</taxon>
        <taxon>Duplodnaviria</taxon>
        <taxon>Heunggongvirae</taxon>
        <taxon>Uroviricota</taxon>
        <taxon>Caudoviricetes</taxon>
        <taxon>Herelleviridae</taxon>
        <taxon>Bastillevirinae</taxon>
        <taxon>Goettingenvirus</taxon>
        <taxon>Goettingenvirus goe8</taxon>
    </lineage>
</organism>
<name>A0A516KMU6_9CAUD</name>
<gene>
    <name evidence="1" type="ORF">Goe8_c01460</name>
</gene>
<keyword evidence="2" id="KW-1185">Reference proteome</keyword>
<sequence>MKINQIHYQLTLMEGNYNMKFSIKGLEEKHVGTFEVEIEFMYGDADGYEKIKVGGFKKGEDEEKLSELIQLLSTLQFTLNHERSSVKGFDKWFGSDSEHQWLTDPFSYEPADLEGYKVYYYGPHNVRYEVEMHRELYERLSDYLNEWSETKPEDMTPDLGAALLETVRDIVDGGEF</sequence>
<dbReference type="Proteomes" id="UP000317800">
    <property type="component" value="Segment"/>
</dbReference>